<evidence type="ECO:0000256" key="4">
    <source>
        <dbReference type="SAM" id="MobiDB-lite"/>
    </source>
</evidence>
<keyword evidence="1" id="KW-0805">Transcription regulation</keyword>
<dbReference type="AlphaFoldDB" id="A0A2I2KIC1"/>
<dbReference type="Gene3D" id="1.20.120.530">
    <property type="entry name" value="GntR ligand-binding domain-like"/>
    <property type="match status" value="1"/>
</dbReference>
<dbReference type="Pfam" id="PF07729">
    <property type="entry name" value="FCD"/>
    <property type="match status" value="1"/>
</dbReference>
<proteinExistence type="predicted"/>
<evidence type="ECO:0000259" key="5">
    <source>
        <dbReference type="PROSITE" id="PS50949"/>
    </source>
</evidence>
<dbReference type="GO" id="GO:0003700">
    <property type="term" value="F:DNA-binding transcription factor activity"/>
    <property type="evidence" value="ECO:0007669"/>
    <property type="project" value="InterPro"/>
</dbReference>
<dbReference type="RefSeq" id="WP_101829585.1">
    <property type="nucleotide sequence ID" value="NZ_FZMO01000001.1"/>
</dbReference>
<evidence type="ECO:0000256" key="1">
    <source>
        <dbReference type="ARBA" id="ARBA00023015"/>
    </source>
</evidence>
<protein>
    <submittedName>
        <fullName evidence="6">GntR family transcriptional regulator (Modular protein)</fullName>
    </submittedName>
</protein>
<keyword evidence="7" id="KW-1185">Reference proteome</keyword>
<organism evidence="6 7">
    <name type="scientific">Frankia canadensis</name>
    <dbReference type="NCBI Taxonomy" id="1836972"/>
    <lineage>
        <taxon>Bacteria</taxon>
        <taxon>Bacillati</taxon>
        <taxon>Actinomycetota</taxon>
        <taxon>Actinomycetes</taxon>
        <taxon>Frankiales</taxon>
        <taxon>Frankiaceae</taxon>
        <taxon>Frankia</taxon>
    </lineage>
</organism>
<dbReference type="InterPro" id="IPR036388">
    <property type="entry name" value="WH-like_DNA-bd_sf"/>
</dbReference>
<dbReference type="OrthoDB" id="4084810at2"/>
<evidence type="ECO:0000313" key="7">
    <source>
        <dbReference type="Proteomes" id="UP000234331"/>
    </source>
</evidence>
<dbReference type="Gene3D" id="1.10.10.10">
    <property type="entry name" value="Winged helix-like DNA-binding domain superfamily/Winged helix DNA-binding domain"/>
    <property type="match status" value="1"/>
</dbReference>
<dbReference type="GO" id="GO:0003677">
    <property type="term" value="F:DNA binding"/>
    <property type="evidence" value="ECO:0007669"/>
    <property type="project" value="UniProtKB-KW"/>
</dbReference>
<feature type="compositionally biased region" description="Basic and acidic residues" evidence="4">
    <location>
        <begin position="20"/>
        <end position="29"/>
    </location>
</feature>
<name>A0A2I2KIC1_9ACTN</name>
<keyword evidence="2" id="KW-0238">DNA-binding</keyword>
<dbReference type="PANTHER" id="PTHR43537:SF41">
    <property type="entry name" value="TRANSCRIPTIONAL REGULATORY PROTEIN"/>
    <property type="match status" value="1"/>
</dbReference>
<evidence type="ECO:0000256" key="3">
    <source>
        <dbReference type="ARBA" id="ARBA00023163"/>
    </source>
</evidence>
<sequence length="266" mass="29602">MTRAYEGAQPPVTAGRSRTRGVEIDERPARGRTRNSKSSLPALGRSGVRTAHRDVADRLRHAIVSGTIAAGTHLVQAELANTLNVSVTPVREALRDLENEGLVDFDPFRGATVHAVSLDELEEIYELRRVLIPLAIRERIHTITDEELDEAERLTDQMTLDVDDAQWVEANRALHTLLDGASNLPHLRRFLRRLADISALYVELSVTTDPERRRRARNDHKALIAAYRTRNAEAVTAITTRHLNDTAAVAAAALKEKSTEPRHADD</sequence>
<reference evidence="6 7" key="1">
    <citation type="submission" date="2017-06" db="EMBL/GenBank/DDBJ databases">
        <authorList>
            <person name="Kim H.J."/>
            <person name="Triplett B.A."/>
        </authorList>
    </citation>
    <scope>NUCLEOTIDE SEQUENCE [LARGE SCALE GENOMIC DNA]</scope>
    <source>
        <strain evidence="6">FRACA_ARgP5</strain>
    </source>
</reference>
<gene>
    <name evidence="6" type="ORF">FRACA_10174</name>
</gene>
<evidence type="ECO:0000313" key="6">
    <source>
        <dbReference type="EMBL" id="SNQ45415.1"/>
    </source>
</evidence>
<dbReference type="SUPFAM" id="SSF46785">
    <property type="entry name" value="Winged helix' DNA-binding domain"/>
    <property type="match status" value="1"/>
</dbReference>
<evidence type="ECO:0000256" key="2">
    <source>
        <dbReference type="ARBA" id="ARBA00023125"/>
    </source>
</evidence>
<dbReference type="EMBL" id="FZMO01000001">
    <property type="protein sequence ID" value="SNQ45415.1"/>
    <property type="molecule type" value="Genomic_DNA"/>
</dbReference>
<dbReference type="SMART" id="SM00345">
    <property type="entry name" value="HTH_GNTR"/>
    <property type="match status" value="1"/>
</dbReference>
<dbReference type="InterPro" id="IPR036390">
    <property type="entry name" value="WH_DNA-bd_sf"/>
</dbReference>
<dbReference type="InterPro" id="IPR011711">
    <property type="entry name" value="GntR_C"/>
</dbReference>
<dbReference type="SMART" id="SM00895">
    <property type="entry name" value="FCD"/>
    <property type="match status" value="1"/>
</dbReference>
<keyword evidence="3" id="KW-0804">Transcription</keyword>
<dbReference type="Proteomes" id="UP000234331">
    <property type="component" value="Unassembled WGS sequence"/>
</dbReference>
<dbReference type="Pfam" id="PF00392">
    <property type="entry name" value="GntR"/>
    <property type="match status" value="1"/>
</dbReference>
<dbReference type="PROSITE" id="PS50949">
    <property type="entry name" value="HTH_GNTR"/>
    <property type="match status" value="1"/>
</dbReference>
<feature type="domain" description="HTH gntR-type" evidence="5">
    <location>
        <begin position="49"/>
        <end position="116"/>
    </location>
</feature>
<dbReference type="InterPro" id="IPR000524">
    <property type="entry name" value="Tscrpt_reg_HTH_GntR"/>
</dbReference>
<dbReference type="PANTHER" id="PTHR43537">
    <property type="entry name" value="TRANSCRIPTIONAL REGULATOR, GNTR FAMILY"/>
    <property type="match status" value="1"/>
</dbReference>
<feature type="region of interest" description="Disordered" evidence="4">
    <location>
        <begin position="1"/>
        <end position="48"/>
    </location>
</feature>
<dbReference type="CDD" id="cd07377">
    <property type="entry name" value="WHTH_GntR"/>
    <property type="match status" value="1"/>
</dbReference>
<accession>A0A2I2KIC1</accession>
<dbReference type="InterPro" id="IPR008920">
    <property type="entry name" value="TF_FadR/GntR_C"/>
</dbReference>
<dbReference type="SUPFAM" id="SSF48008">
    <property type="entry name" value="GntR ligand-binding domain-like"/>
    <property type="match status" value="1"/>
</dbReference>